<dbReference type="EMBL" id="CABFNO020001466">
    <property type="protein sequence ID" value="CAG9989392.1"/>
    <property type="molecule type" value="Genomic_DNA"/>
</dbReference>
<proteinExistence type="predicted"/>
<comment type="caution">
    <text evidence="2">The sequence shown here is derived from an EMBL/GenBank/DDBJ whole genome shotgun (WGS) entry which is preliminary data.</text>
</comment>
<name>A0A9N9Y6A6_9HYPO</name>
<dbReference type="Proteomes" id="UP000754883">
    <property type="component" value="Unassembled WGS sequence"/>
</dbReference>
<organism evidence="2 3">
    <name type="scientific">Clonostachys byssicola</name>
    <dbReference type="NCBI Taxonomy" id="160290"/>
    <lineage>
        <taxon>Eukaryota</taxon>
        <taxon>Fungi</taxon>
        <taxon>Dikarya</taxon>
        <taxon>Ascomycota</taxon>
        <taxon>Pezizomycotina</taxon>
        <taxon>Sordariomycetes</taxon>
        <taxon>Hypocreomycetidae</taxon>
        <taxon>Hypocreales</taxon>
        <taxon>Bionectriaceae</taxon>
        <taxon>Clonostachys</taxon>
    </lineage>
</organism>
<feature type="region of interest" description="Disordered" evidence="1">
    <location>
        <begin position="37"/>
        <end position="57"/>
    </location>
</feature>
<reference evidence="3" key="1">
    <citation type="submission" date="2019-06" db="EMBL/GenBank/DDBJ databases">
        <authorList>
            <person name="Broberg M."/>
        </authorList>
    </citation>
    <scope>NUCLEOTIDE SEQUENCE [LARGE SCALE GENOMIC DNA]</scope>
</reference>
<protein>
    <submittedName>
        <fullName evidence="2">Uncharacterized protein</fullName>
    </submittedName>
</protein>
<evidence type="ECO:0000256" key="1">
    <source>
        <dbReference type="SAM" id="MobiDB-lite"/>
    </source>
</evidence>
<evidence type="ECO:0000313" key="3">
    <source>
        <dbReference type="Proteomes" id="UP000754883"/>
    </source>
</evidence>
<reference evidence="2 3" key="2">
    <citation type="submission" date="2021-10" db="EMBL/GenBank/DDBJ databases">
        <authorList>
            <person name="Piombo E."/>
        </authorList>
    </citation>
    <scope>NUCLEOTIDE SEQUENCE [LARGE SCALE GENOMIC DNA]</scope>
</reference>
<evidence type="ECO:0000313" key="2">
    <source>
        <dbReference type="EMBL" id="CAG9989392.1"/>
    </source>
</evidence>
<dbReference type="AlphaFoldDB" id="A0A9N9Y6A6"/>
<dbReference type="OrthoDB" id="10524461at2759"/>
<keyword evidence="3" id="KW-1185">Reference proteome</keyword>
<accession>A0A9N9Y6A6</accession>
<sequence>MEGYLQPSDRSLSDSVSTLDLGPPLIAFDLSSDHGDSSALNTDIEMGPSPVDSPITQAWGDSDWDPMQEPSEPMKLTLTLSLIQSQTLYPISTLNPNQNQHRLLKVALWLTTSLKIIIKLSSGSPGGPCIFGIRLLTFNGK</sequence>
<feature type="non-terminal residue" evidence="2">
    <location>
        <position position="141"/>
    </location>
</feature>
<gene>
    <name evidence="2" type="ORF">CBYS24578_00017212</name>
</gene>